<evidence type="ECO:0000313" key="1">
    <source>
        <dbReference type="EMBL" id="RSK51332.1"/>
    </source>
</evidence>
<dbReference type="Proteomes" id="UP000273500">
    <property type="component" value="Unassembled WGS sequence"/>
</dbReference>
<sequence length="179" mass="21211">MRPYQVEYVQLHGWDAEIVGLWLAENEEWLLLHYIPVDYVVDGYVLISKAHIATRIPNKSQQQAELVLRLKGVKQDLPSDFRFADTLSLLRWTEQQYGLVHFVEEEDSTYLGWLNEADVVHFWIDTLEPNGTKDIREENEKPFAFHEIRLIVFGDDYSQSMKLLWQHHCNHELWETGNN</sequence>
<comment type="caution">
    <text evidence="1">The sequence shown here is derived from an EMBL/GenBank/DDBJ whole genome shotgun (WGS) entry which is preliminary data.</text>
</comment>
<name>A0A428KX90_9BACT</name>
<dbReference type="EMBL" id="RWIT01000001">
    <property type="protein sequence ID" value="RSK51332.1"/>
    <property type="molecule type" value="Genomic_DNA"/>
</dbReference>
<protein>
    <submittedName>
        <fullName evidence="1">Uncharacterized protein</fullName>
    </submittedName>
</protein>
<dbReference type="OrthoDB" id="893348at2"/>
<dbReference type="RefSeq" id="WP_125417893.1">
    <property type="nucleotide sequence ID" value="NZ_RWIT01000001.1"/>
</dbReference>
<gene>
    <name evidence="1" type="ORF">EI291_03200</name>
</gene>
<organism evidence="1 2">
    <name type="scientific">Hymenobacter rigui</name>
    <dbReference type="NCBI Taxonomy" id="334424"/>
    <lineage>
        <taxon>Bacteria</taxon>
        <taxon>Pseudomonadati</taxon>
        <taxon>Bacteroidota</taxon>
        <taxon>Cytophagia</taxon>
        <taxon>Cytophagales</taxon>
        <taxon>Hymenobacteraceae</taxon>
        <taxon>Hymenobacter</taxon>
    </lineage>
</organism>
<evidence type="ECO:0000313" key="2">
    <source>
        <dbReference type="Proteomes" id="UP000273500"/>
    </source>
</evidence>
<accession>A0A428KX90</accession>
<proteinExistence type="predicted"/>
<dbReference type="AlphaFoldDB" id="A0A428KX90"/>
<reference evidence="1 2" key="1">
    <citation type="submission" date="2018-12" db="EMBL/GenBank/DDBJ databases">
        <authorList>
            <person name="Feng G."/>
            <person name="Zhu H."/>
        </authorList>
    </citation>
    <scope>NUCLEOTIDE SEQUENCE [LARGE SCALE GENOMIC DNA]</scope>
    <source>
        <strain evidence="1 2">KCTC 12533</strain>
    </source>
</reference>
<keyword evidence="2" id="KW-1185">Reference proteome</keyword>